<comment type="caution">
    <text evidence="5">The sequence shown here is derived from an EMBL/GenBank/DDBJ whole genome shotgun (WGS) entry which is preliminary data.</text>
</comment>
<evidence type="ECO:0000256" key="3">
    <source>
        <dbReference type="ARBA" id="ARBA00022833"/>
    </source>
</evidence>
<keyword evidence="1" id="KW-0479">Metal-binding</keyword>
<proteinExistence type="predicted"/>
<dbReference type="EMBL" id="JAGDFM010000034">
    <property type="protein sequence ID" value="KAG7390221.1"/>
    <property type="molecule type" value="Genomic_DNA"/>
</dbReference>
<gene>
    <name evidence="5" type="ORF">PHYPSEUDO_008359</name>
</gene>
<dbReference type="OrthoDB" id="660555at2759"/>
<evidence type="ECO:0000313" key="6">
    <source>
        <dbReference type="Proteomes" id="UP000694044"/>
    </source>
</evidence>
<dbReference type="Proteomes" id="UP000694044">
    <property type="component" value="Unassembled WGS sequence"/>
</dbReference>
<dbReference type="AlphaFoldDB" id="A0A8T1WAD8"/>
<evidence type="ECO:0000313" key="5">
    <source>
        <dbReference type="EMBL" id="KAG7390221.1"/>
    </source>
</evidence>
<evidence type="ECO:0000256" key="2">
    <source>
        <dbReference type="ARBA" id="ARBA00022771"/>
    </source>
</evidence>
<dbReference type="InterPro" id="IPR000306">
    <property type="entry name" value="Znf_FYVE"/>
</dbReference>
<evidence type="ECO:0000256" key="1">
    <source>
        <dbReference type="ARBA" id="ARBA00022723"/>
    </source>
</evidence>
<reference evidence="5" key="1">
    <citation type="submission" date="2021-02" db="EMBL/GenBank/DDBJ databases">
        <authorList>
            <person name="Palmer J.M."/>
        </authorList>
    </citation>
    <scope>NUCLEOTIDE SEQUENCE</scope>
    <source>
        <strain evidence="5">SCRP734</strain>
    </source>
</reference>
<keyword evidence="2" id="KW-0863">Zinc-finger</keyword>
<organism evidence="5 6">
    <name type="scientific">Phytophthora pseudosyringae</name>
    <dbReference type="NCBI Taxonomy" id="221518"/>
    <lineage>
        <taxon>Eukaryota</taxon>
        <taxon>Sar</taxon>
        <taxon>Stramenopiles</taxon>
        <taxon>Oomycota</taxon>
        <taxon>Peronosporomycetes</taxon>
        <taxon>Peronosporales</taxon>
        <taxon>Peronosporaceae</taxon>
        <taxon>Phytophthora</taxon>
    </lineage>
</organism>
<sequence length="183" mass="21356">MVIVLADSSGPSSFVELTRAGPAQLGLRHSKRRHDRGIIGRAPFYQLYRFYSETEGRRYCTTQIRSTRDFYFGIKWLAEYTRDVCFDEKVGYTVNSKARRLASLVQLPNSRDHDSETLVDSQNIAKQAPALQKNWIHDERRTCCTICTRKFQKTYQRRHHCWISGDIVCKTCYDTRSMRASET</sequence>
<keyword evidence="3" id="KW-0862">Zinc</keyword>
<dbReference type="GO" id="GO:0008270">
    <property type="term" value="F:zinc ion binding"/>
    <property type="evidence" value="ECO:0007669"/>
    <property type="project" value="UniProtKB-KW"/>
</dbReference>
<feature type="domain" description="FYVE zinc finger" evidence="4">
    <location>
        <begin position="134"/>
        <end position="177"/>
    </location>
</feature>
<keyword evidence="6" id="KW-1185">Reference proteome</keyword>
<evidence type="ECO:0000259" key="4">
    <source>
        <dbReference type="Pfam" id="PF01363"/>
    </source>
</evidence>
<dbReference type="Pfam" id="PF01363">
    <property type="entry name" value="FYVE"/>
    <property type="match status" value="1"/>
</dbReference>
<protein>
    <recommendedName>
        <fullName evidence="4">FYVE zinc finger domain-containing protein</fullName>
    </recommendedName>
</protein>
<name>A0A8T1WAD8_9STRA</name>
<accession>A0A8T1WAD8</accession>